<evidence type="ECO:0000256" key="4">
    <source>
        <dbReference type="ARBA" id="ARBA00022692"/>
    </source>
</evidence>
<evidence type="ECO:0000256" key="2">
    <source>
        <dbReference type="ARBA" id="ARBA00005402"/>
    </source>
</evidence>
<feature type="transmembrane region" description="Helical" evidence="19">
    <location>
        <begin position="227"/>
        <end position="248"/>
    </location>
</feature>
<dbReference type="PANTHER" id="PTHR21257:SF31">
    <property type="entry name" value="DELTA(24(24(1)))-STEROL REDUCTASE ERG4"/>
    <property type="match status" value="1"/>
</dbReference>
<comment type="similarity">
    <text evidence="2">Belongs to the ERG4/ERG24 family.</text>
</comment>
<feature type="transmembrane region" description="Helical" evidence="19">
    <location>
        <begin position="194"/>
        <end position="215"/>
    </location>
</feature>
<dbReference type="PROSITE" id="PS01017">
    <property type="entry name" value="STEROL_REDUCT_1"/>
    <property type="match status" value="1"/>
</dbReference>
<dbReference type="AlphaFoldDB" id="A0A433BEY1"/>
<keyword evidence="12 19" id="KW-0472">Membrane</keyword>
<feature type="transmembrane region" description="Helical" evidence="19">
    <location>
        <begin position="464"/>
        <end position="489"/>
    </location>
</feature>
<proteinExistence type="inferred from homology"/>
<feature type="transmembrane region" description="Helical" evidence="19">
    <location>
        <begin position="378"/>
        <end position="397"/>
    </location>
</feature>
<keyword evidence="14" id="KW-0753">Steroid metabolism</keyword>
<keyword evidence="7" id="KW-0752">Steroid biosynthesis</keyword>
<dbReference type="GO" id="GO:0000246">
    <property type="term" value="F:Delta24(24-1) sterol reductase activity"/>
    <property type="evidence" value="ECO:0007669"/>
    <property type="project" value="UniProtKB-EC"/>
</dbReference>
<name>A0A433BEY1_9FUNG</name>
<keyword evidence="3" id="KW-0444">Lipid biosynthesis</keyword>
<dbReference type="EMBL" id="RBNI01013898">
    <property type="protein sequence ID" value="RUP24840.1"/>
    <property type="molecule type" value="Genomic_DNA"/>
</dbReference>
<evidence type="ECO:0000256" key="17">
    <source>
        <dbReference type="ARBA" id="ARBA00048918"/>
    </source>
</evidence>
<comment type="caution">
    <text evidence="20">The sequence shown here is derived from an EMBL/GenBank/DDBJ whole genome shotgun (WGS) entry which is preliminary data.</text>
</comment>
<evidence type="ECO:0000313" key="21">
    <source>
        <dbReference type="Proteomes" id="UP000268093"/>
    </source>
</evidence>
<keyword evidence="5" id="KW-0256">Endoplasmic reticulum</keyword>
<dbReference type="PANTHER" id="PTHR21257">
    <property type="entry name" value="DELTA(14)-STEROL REDUCTASE"/>
    <property type="match status" value="1"/>
</dbReference>
<evidence type="ECO:0000256" key="3">
    <source>
        <dbReference type="ARBA" id="ARBA00022516"/>
    </source>
</evidence>
<dbReference type="Proteomes" id="UP000268093">
    <property type="component" value="Unassembled WGS sequence"/>
</dbReference>
<evidence type="ECO:0000256" key="1">
    <source>
        <dbReference type="ARBA" id="ARBA00004477"/>
    </source>
</evidence>
<dbReference type="PROSITE" id="PS01018">
    <property type="entry name" value="STEROL_REDUCT_2"/>
    <property type="match status" value="1"/>
</dbReference>
<feature type="transmembrane region" description="Helical" evidence="19">
    <location>
        <begin position="168"/>
        <end position="188"/>
    </location>
</feature>
<dbReference type="EC" id="1.3.1.71" evidence="16"/>
<dbReference type="Gene3D" id="1.20.120.1630">
    <property type="match status" value="1"/>
</dbReference>
<evidence type="ECO:0000256" key="7">
    <source>
        <dbReference type="ARBA" id="ARBA00022955"/>
    </source>
</evidence>
<reference evidence="20 21" key="1">
    <citation type="journal article" date="2018" name="New Phytol.">
        <title>Phylogenomics of Endogonaceae and evolution of mycorrhizas within Mucoromycota.</title>
        <authorList>
            <person name="Chang Y."/>
            <person name="Desiro A."/>
            <person name="Na H."/>
            <person name="Sandor L."/>
            <person name="Lipzen A."/>
            <person name="Clum A."/>
            <person name="Barry K."/>
            <person name="Grigoriev I.V."/>
            <person name="Martin F.M."/>
            <person name="Stajich J.E."/>
            <person name="Smith M.E."/>
            <person name="Bonito G."/>
            <person name="Spatafora J.W."/>
        </authorList>
    </citation>
    <scope>NUCLEOTIDE SEQUENCE [LARGE SCALE GENOMIC DNA]</scope>
    <source>
        <strain evidence="20 21">GMNB39</strain>
    </source>
</reference>
<evidence type="ECO:0000256" key="8">
    <source>
        <dbReference type="ARBA" id="ARBA00022989"/>
    </source>
</evidence>
<keyword evidence="6" id="KW-0521">NADP</keyword>
<dbReference type="GO" id="GO:0006696">
    <property type="term" value="P:ergosterol biosynthetic process"/>
    <property type="evidence" value="ECO:0007669"/>
    <property type="project" value="TreeGrafter"/>
</dbReference>
<organism evidence="20 21">
    <name type="scientific">Jimgerdemannia flammicorona</name>
    <dbReference type="NCBI Taxonomy" id="994334"/>
    <lineage>
        <taxon>Eukaryota</taxon>
        <taxon>Fungi</taxon>
        <taxon>Fungi incertae sedis</taxon>
        <taxon>Mucoromycota</taxon>
        <taxon>Mucoromycotina</taxon>
        <taxon>Endogonomycetes</taxon>
        <taxon>Endogonales</taxon>
        <taxon>Endogonaceae</taxon>
        <taxon>Jimgerdemannia</taxon>
    </lineage>
</organism>
<keyword evidence="8 19" id="KW-1133">Transmembrane helix</keyword>
<gene>
    <name evidence="20" type="ORF">BC936DRAFT_138883</name>
</gene>
<keyword evidence="9" id="KW-0560">Oxidoreductase</keyword>
<keyword evidence="10" id="KW-0756">Sterol biosynthesis</keyword>
<dbReference type="GO" id="GO:0005789">
    <property type="term" value="C:endoplasmic reticulum membrane"/>
    <property type="evidence" value="ECO:0007669"/>
    <property type="project" value="UniProtKB-SubCell"/>
</dbReference>
<keyword evidence="13" id="KW-1207">Sterol metabolism</keyword>
<evidence type="ECO:0000256" key="10">
    <source>
        <dbReference type="ARBA" id="ARBA00023011"/>
    </source>
</evidence>
<keyword evidence="11" id="KW-0443">Lipid metabolism</keyword>
<dbReference type="Pfam" id="PF01222">
    <property type="entry name" value="ERG4_ERG24"/>
    <property type="match status" value="2"/>
</dbReference>
<evidence type="ECO:0000256" key="15">
    <source>
        <dbReference type="ARBA" id="ARBA00029435"/>
    </source>
</evidence>
<evidence type="ECO:0000256" key="6">
    <source>
        <dbReference type="ARBA" id="ARBA00022857"/>
    </source>
</evidence>
<comment type="catalytic activity">
    <reaction evidence="17">
        <text>ergosterol + NADP(+) = ergosta-5,7,22,24(28)-tetraen-3beta-ol + NADPH + H(+)</text>
        <dbReference type="Rhea" id="RHEA:18501"/>
        <dbReference type="ChEBI" id="CHEBI:15378"/>
        <dbReference type="ChEBI" id="CHEBI:16933"/>
        <dbReference type="ChEBI" id="CHEBI:18249"/>
        <dbReference type="ChEBI" id="CHEBI:57783"/>
        <dbReference type="ChEBI" id="CHEBI:58349"/>
        <dbReference type="EC" id="1.3.1.71"/>
    </reaction>
    <physiologicalReaction direction="right-to-left" evidence="17">
        <dbReference type="Rhea" id="RHEA:18503"/>
    </physiologicalReaction>
</comment>
<evidence type="ECO:0000256" key="19">
    <source>
        <dbReference type="SAM" id="Phobius"/>
    </source>
</evidence>
<evidence type="ECO:0000256" key="13">
    <source>
        <dbReference type="ARBA" id="ARBA00023166"/>
    </source>
</evidence>
<protein>
    <recommendedName>
        <fullName evidence="16">Delta(24(24(1)))-sterol reductase</fullName>
        <ecNumber evidence="16">1.3.1.71</ecNumber>
    </recommendedName>
</protein>
<feature type="transmembrane region" description="Helical" evidence="19">
    <location>
        <begin position="304"/>
        <end position="322"/>
    </location>
</feature>
<feature type="region of interest" description="Disordered" evidence="18">
    <location>
        <begin position="1"/>
        <end position="20"/>
    </location>
</feature>
<comment type="pathway">
    <text evidence="15">Steroid metabolism; ergosterol biosynthesis.</text>
</comment>
<dbReference type="OrthoDB" id="5326588at2759"/>
<accession>A0A433BEY1</accession>
<evidence type="ECO:0000256" key="9">
    <source>
        <dbReference type="ARBA" id="ARBA00023002"/>
    </source>
</evidence>
<evidence type="ECO:0000256" key="12">
    <source>
        <dbReference type="ARBA" id="ARBA00023136"/>
    </source>
</evidence>
<sequence>MTIQSEKGTSLSSEVNIDPSASNGKVGNTKIDNKIDKEILLEFGGPVGVTAMMVFFPFLMYYFWVCLEFHEGKLLVPAAFTYEAFKDVFYDEFWVRITTDAFPTVYAAQIYLGSTLLSAILAYVMPGPIIQGLPVPSLNGETASIVDRVWLGWLSSRRYACMTATNEIANYGNAIGVAFVWNLSGHSYLCNGLYSWYATLALSAILHYTGLFLLTDIIDNFGPIMSVAIIFGVVTTLLTYIITVATGAQHRMSGYLMYDIFMGAPLNPRIGRLDLKIWAEIRVPWVILFYVSLSAALKQYEVHGYVSAPTAFMVMAHFLYVNACMKGEECIPTTWDIFYEKWGFMLIFWNFAGVPFTYCHATLYLAKWDQIHGSPLTFSLPYIIFVYTLCLVGYYVWDTANSQKNRFRMQLAGTYIPRNTFPQLPWGTIKEPTYVRTEHGNLLLTSGWWGIARKIHYTGDLAMAISWGLIAGFESLIPYFYFVFFLVVLTHRVTRDMERCAKKYGKDWETYCERVPWIFVPGVY</sequence>
<feature type="transmembrane region" description="Helical" evidence="19">
    <location>
        <begin position="342"/>
        <end position="366"/>
    </location>
</feature>
<keyword evidence="4 19" id="KW-0812">Transmembrane</keyword>
<evidence type="ECO:0000256" key="16">
    <source>
        <dbReference type="ARBA" id="ARBA00038892"/>
    </source>
</evidence>
<feature type="transmembrane region" description="Helical" evidence="19">
    <location>
        <begin position="39"/>
        <end position="64"/>
    </location>
</feature>
<evidence type="ECO:0000256" key="11">
    <source>
        <dbReference type="ARBA" id="ARBA00023098"/>
    </source>
</evidence>
<dbReference type="InterPro" id="IPR018083">
    <property type="entry name" value="Sterol_reductase_CS"/>
</dbReference>
<evidence type="ECO:0000256" key="5">
    <source>
        <dbReference type="ARBA" id="ARBA00022824"/>
    </source>
</evidence>
<evidence type="ECO:0000256" key="14">
    <source>
        <dbReference type="ARBA" id="ARBA00023221"/>
    </source>
</evidence>
<keyword evidence="21" id="KW-1185">Reference proteome</keyword>
<dbReference type="FunFam" id="1.20.120.1630:FF:000003">
    <property type="entry name" value="C-24(28) sterol reductase"/>
    <property type="match status" value="1"/>
</dbReference>
<feature type="transmembrane region" description="Helical" evidence="19">
    <location>
        <begin position="104"/>
        <end position="124"/>
    </location>
</feature>
<evidence type="ECO:0000313" key="20">
    <source>
        <dbReference type="EMBL" id="RUP24840.1"/>
    </source>
</evidence>
<dbReference type="InterPro" id="IPR001171">
    <property type="entry name" value="ERG24_DHCR-like"/>
</dbReference>
<evidence type="ECO:0000256" key="18">
    <source>
        <dbReference type="SAM" id="MobiDB-lite"/>
    </source>
</evidence>
<comment type="subcellular location">
    <subcellularLocation>
        <location evidence="1">Endoplasmic reticulum membrane</location>
        <topology evidence="1">Multi-pass membrane protein</topology>
    </subcellularLocation>
</comment>